<dbReference type="PANTHER" id="PTHR47466:SF1">
    <property type="entry name" value="METALLOPROTEASE MEP1 (AFU_ORTHOLOGUE AFUA_1G07730)-RELATED"/>
    <property type="match status" value="1"/>
</dbReference>
<evidence type="ECO:0000256" key="5">
    <source>
        <dbReference type="ARBA" id="ARBA00022801"/>
    </source>
</evidence>
<dbReference type="InterPro" id="IPR024079">
    <property type="entry name" value="MetalloPept_cat_dom_sf"/>
</dbReference>
<keyword evidence="4 9" id="KW-0732">Signal</keyword>
<evidence type="ECO:0000256" key="8">
    <source>
        <dbReference type="ARBA" id="ARBA00023157"/>
    </source>
</evidence>
<evidence type="ECO:0000313" key="12">
    <source>
        <dbReference type="Proteomes" id="UP000277671"/>
    </source>
</evidence>
<evidence type="ECO:0000256" key="9">
    <source>
        <dbReference type="SAM" id="SignalP"/>
    </source>
</evidence>
<evidence type="ECO:0000313" key="11">
    <source>
        <dbReference type="EMBL" id="RKR89182.1"/>
    </source>
</evidence>
<protein>
    <submittedName>
        <fullName evidence="11">Pregnancy-associated plasma protein-A</fullName>
    </submittedName>
</protein>
<proteinExistence type="inferred from homology"/>
<evidence type="ECO:0000256" key="3">
    <source>
        <dbReference type="ARBA" id="ARBA00022723"/>
    </source>
</evidence>
<gene>
    <name evidence="11" type="ORF">BDK92_3521</name>
</gene>
<feature type="domain" description="Peptidase M43 pregnancy-associated plasma-A" evidence="10">
    <location>
        <begin position="234"/>
        <end position="323"/>
    </location>
</feature>
<comment type="caution">
    <text evidence="11">The sequence shown here is derived from an EMBL/GenBank/DDBJ whole genome shotgun (WGS) entry which is preliminary data.</text>
</comment>
<feature type="signal peptide" evidence="9">
    <location>
        <begin position="1"/>
        <end position="36"/>
    </location>
</feature>
<dbReference type="GO" id="GO:0006508">
    <property type="term" value="P:proteolysis"/>
    <property type="evidence" value="ECO:0007669"/>
    <property type="project" value="UniProtKB-KW"/>
</dbReference>
<dbReference type="GO" id="GO:0046872">
    <property type="term" value="F:metal ion binding"/>
    <property type="evidence" value="ECO:0007669"/>
    <property type="project" value="UniProtKB-KW"/>
</dbReference>
<name>A0A495JLG2_9ACTN</name>
<reference evidence="11 12" key="1">
    <citation type="submission" date="2018-10" db="EMBL/GenBank/DDBJ databases">
        <title>Sequencing the genomes of 1000 actinobacteria strains.</title>
        <authorList>
            <person name="Klenk H.-P."/>
        </authorList>
    </citation>
    <scope>NUCLEOTIDE SEQUENCE [LARGE SCALE GENOMIC DNA]</scope>
    <source>
        <strain evidence="11 12">DSM 45175</strain>
    </source>
</reference>
<dbReference type="CDD" id="cd04275">
    <property type="entry name" value="ZnMc_pappalysin_like"/>
    <property type="match status" value="1"/>
</dbReference>
<keyword evidence="7" id="KW-0482">Metalloprotease</keyword>
<evidence type="ECO:0000256" key="6">
    <source>
        <dbReference type="ARBA" id="ARBA00022833"/>
    </source>
</evidence>
<evidence type="ECO:0000259" key="10">
    <source>
        <dbReference type="Pfam" id="PF05572"/>
    </source>
</evidence>
<dbReference type="PANTHER" id="PTHR47466">
    <property type="match status" value="1"/>
</dbReference>
<dbReference type="Proteomes" id="UP000277671">
    <property type="component" value="Unassembled WGS sequence"/>
</dbReference>
<dbReference type="Gene3D" id="3.40.390.10">
    <property type="entry name" value="Collagenase (Catalytic Domain)"/>
    <property type="match status" value="1"/>
</dbReference>
<evidence type="ECO:0000256" key="1">
    <source>
        <dbReference type="ARBA" id="ARBA00008721"/>
    </source>
</evidence>
<organism evidence="11 12">
    <name type="scientific">Micromonospora pisi</name>
    <dbReference type="NCBI Taxonomy" id="589240"/>
    <lineage>
        <taxon>Bacteria</taxon>
        <taxon>Bacillati</taxon>
        <taxon>Actinomycetota</taxon>
        <taxon>Actinomycetes</taxon>
        <taxon>Micromonosporales</taxon>
        <taxon>Micromonosporaceae</taxon>
        <taxon>Micromonospora</taxon>
    </lineage>
</organism>
<evidence type="ECO:0000256" key="2">
    <source>
        <dbReference type="ARBA" id="ARBA00022670"/>
    </source>
</evidence>
<keyword evidence="5" id="KW-0378">Hydrolase</keyword>
<dbReference type="EMBL" id="RBKT01000001">
    <property type="protein sequence ID" value="RKR89182.1"/>
    <property type="molecule type" value="Genomic_DNA"/>
</dbReference>
<dbReference type="AlphaFoldDB" id="A0A495JLG2"/>
<evidence type="ECO:0000256" key="4">
    <source>
        <dbReference type="ARBA" id="ARBA00022729"/>
    </source>
</evidence>
<sequence length="329" mass="34865">MGLHRIRKSLRSVGVASTAVVLLLGSMVLVANPALASPATASTTGPSAGCVQLAVADSAARARPGAPGGHDPNELDAPEAAQRNRDLDAAYAKRVGVAPFSAAPRKITIPVVVHVISRDRTREGGNIPRAMIDAQFKVLNAAFDGVDGGAVTPFKFKLKKLNRVINPAWYPIVAESPAETQMKRSLRTGGPETLNLYLGALSDDLLGWATFPQKQLTTYDGVVVLSESLPGGNEKPYNEGDTGTHEVGHWLNLFHTFQGGCAGEGDAVADTPAEAEPAFGCPTGRDSCVSRSGLDPIHNFMNYTVDACMDRFTAGQVNRMVKAWQAYRA</sequence>
<dbReference type="InterPro" id="IPR008754">
    <property type="entry name" value="Peptidase_M43"/>
</dbReference>
<feature type="chain" id="PRO_5019847075" evidence="9">
    <location>
        <begin position="37"/>
        <end position="329"/>
    </location>
</feature>
<keyword evidence="3" id="KW-0479">Metal-binding</keyword>
<dbReference type="OrthoDB" id="6278496at2"/>
<keyword evidence="12" id="KW-1185">Reference proteome</keyword>
<accession>A0A495JLG2</accession>
<comment type="similarity">
    <text evidence="1">Belongs to the peptidase M43B family.</text>
</comment>
<keyword evidence="2" id="KW-0645">Protease</keyword>
<keyword evidence="6" id="KW-0862">Zinc</keyword>
<dbReference type="RefSeq" id="WP_121157675.1">
    <property type="nucleotide sequence ID" value="NZ_RBKT01000001.1"/>
</dbReference>
<dbReference type="Pfam" id="PF05572">
    <property type="entry name" value="Peptidase_M43"/>
    <property type="match status" value="1"/>
</dbReference>
<dbReference type="SUPFAM" id="SSF55486">
    <property type="entry name" value="Metalloproteases ('zincins'), catalytic domain"/>
    <property type="match status" value="1"/>
</dbReference>
<dbReference type="GO" id="GO:0008237">
    <property type="term" value="F:metallopeptidase activity"/>
    <property type="evidence" value="ECO:0007669"/>
    <property type="project" value="UniProtKB-KW"/>
</dbReference>
<evidence type="ECO:0000256" key="7">
    <source>
        <dbReference type="ARBA" id="ARBA00023049"/>
    </source>
</evidence>
<keyword evidence="8" id="KW-1015">Disulfide bond</keyword>